<dbReference type="Proteomes" id="UP000799437">
    <property type="component" value="Unassembled WGS sequence"/>
</dbReference>
<gene>
    <name evidence="1" type="ORF">EJ05DRAFT_502441</name>
</gene>
<dbReference type="RefSeq" id="XP_033598418.1">
    <property type="nucleotide sequence ID" value="XM_033747256.1"/>
</dbReference>
<evidence type="ECO:0000313" key="1">
    <source>
        <dbReference type="EMBL" id="KAF2755967.1"/>
    </source>
</evidence>
<evidence type="ECO:0008006" key="3">
    <source>
        <dbReference type="Google" id="ProtNLM"/>
    </source>
</evidence>
<proteinExistence type="predicted"/>
<sequence>MATNTPATISVEHIFIPDGLPAFMQTLYSLPNCPPSLYLTVSSSTSLVIYVAPASQIAIIKLSELRTALDQQDQNALALKSLLEHGPKTKVFFDARDAAKVLFERSADYDIEVCVMQSEVHEVQLMELTSRQRGRNGVWLAGFDKCIMAESKLDLNQIQFSDYGTFDKRILHLPILWGKYHALLLKLKSGSKFWISEVRCATKKRLDFAHGKKHPGHNCEGARIWWDSTYLDEATDSWNEDILSDAYSGGDYLGGAEHWSLFNKL</sequence>
<accession>A0A6A6W303</accession>
<dbReference type="AlphaFoldDB" id="A0A6A6W303"/>
<name>A0A6A6W303_9PEZI</name>
<dbReference type="OrthoDB" id="26838at2759"/>
<keyword evidence="2" id="KW-1185">Reference proteome</keyword>
<organism evidence="1 2">
    <name type="scientific">Pseudovirgaria hyperparasitica</name>
    <dbReference type="NCBI Taxonomy" id="470096"/>
    <lineage>
        <taxon>Eukaryota</taxon>
        <taxon>Fungi</taxon>
        <taxon>Dikarya</taxon>
        <taxon>Ascomycota</taxon>
        <taxon>Pezizomycotina</taxon>
        <taxon>Dothideomycetes</taxon>
        <taxon>Dothideomycetes incertae sedis</taxon>
        <taxon>Acrospermales</taxon>
        <taxon>Acrospermaceae</taxon>
        <taxon>Pseudovirgaria</taxon>
    </lineage>
</organism>
<protein>
    <recommendedName>
        <fullName evidence="3">3'-5' exonuclease domain-containing protein</fullName>
    </recommendedName>
</protein>
<evidence type="ECO:0000313" key="2">
    <source>
        <dbReference type="Proteomes" id="UP000799437"/>
    </source>
</evidence>
<dbReference type="EMBL" id="ML996576">
    <property type="protein sequence ID" value="KAF2755967.1"/>
    <property type="molecule type" value="Genomic_DNA"/>
</dbReference>
<dbReference type="GeneID" id="54488310"/>
<reference evidence="1" key="1">
    <citation type="journal article" date="2020" name="Stud. Mycol.">
        <title>101 Dothideomycetes genomes: a test case for predicting lifestyles and emergence of pathogens.</title>
        <authorList>
            <person name="Haridas S."/>
            <person name="Albert R."/>
            <person name="Binder M."/>
            <person name="Bloem J."/>
            <person name="Labutti K."/>
            <person name="Salamov A."/>
            <person name="Andreopoulos B."/>
            <person name="Baker S."/>
            <person name="Barry K."/>
            <person name="Bills G."/>
            <person name="Bluhm B."/>
            <person name="Cannon C."/>
            <person name="Castanera R."/>
            <person name="Culley D."/>
            <person name="Daum C."/>
            <person name="Ezra D."/>
            <person name="Gonzalez J."/>
            <person name="Henrissat B."/>
            <person name="Kuo A."/>
            <person name="Liang C."/>
            <person name="Lipzen A."/>
            <person name="Lutzoni F."/>
            <person name="Magnuson J."/>
            <person name="Mondo S."/>
            <person name="Nolan M."/>
            <person name="Ohm R."/>
            <person name="Pangilinan J."/>
            <person name="Park H.-J."/>
            <person name="Ramirez L."/>
            <person name="Alfaro M."/>
            <person name="Sun H."/>
            <person name="Tritt A."/>
            <person name="Yoshinaga Y."/>
            <person name="Zwiers L.-H."/>
            <person name="Turgeon B."/>
            <person name="Goodwin S."/>
            <person name="Spatafora J."/>
            <person name="Crous P."/>
            <person name="Grigoriev I."/>
        </authorList>
    </citation>
    <scope>NUCLEOTIDE SEQUENCE</scope>
    <source>
        <strain evidence="1">CBS 121739</strain>
    </source>
</reference>